<evidence type="ECO:0000259" key="2">
    <source>
        <dbReference type="Pfam" id="PF00535"/>
    </source>
</evidence>
<evidence type="ECO:0000256" key="1">
    <source>
        <dbReference type="ARBA" id="ARBA00006739"/>
    </source>
</evidence>
<feature type="domain" description="Glycosyltransferase 2-like" evidence="2">
    <location>
        <begin position="7"/>
        <end position="148"/>
    </location>
</feature>
<comment type="similarity">
    <text evidence="1">Belongs to the glycosyltransferase 2 family.</text>
</comment>
<proteinExistence type="inferred from homology"/>
<sequence length="344" mass="40873">MKTPLVSVFIPLYNAEEYIEETIASILAQSYINLEIVIVNDGSKDRSREIVNSIKDNRIRLMDNEKNMGLPYTRNVGLREAKGKYLAILDADDLAHKDRLRDQVYYLEKFPDCKAVVTDYKEFGRKFNRRRKIPYNSNEELRISLLFKNRIGNSTGMIRVRDLKDEYEYNPKYFVLQDYEFWSRLAYKNEIGIIHKTLTFYRTGHVNITKKSLTERFEKRRKLLQEIHVDSFNRYKFILSKEEQEIFTSIFNPDTHEDYGSYNRLLSVLENLINQNKKKKITSTNVFERVCKEELLDSIANSKLRFIEISSLFKKVSNTLFEISLKQKLKVYLILSAKKLIRKY</sequence>
<organism evidence="3 4">
    <name type="scientific">Terribacillus saccharophilus</name>
    <dbReference type="NCBI Taxonomy" id="361277"/>
    <lineage>
        <taxon>Bacteria</taxon>
        <taxon>Bacillati</taxon>
        <taxon>Bacillota</taxon>
        <taxon>Bacilli</taxon>
        <taxon>Bacillales</taxon>
        <taxon>Bacillaceae</taxon>
        <taxon>Terribacillus</taxon>
    </lineage>
</organism>
<dbReference type="EMBL" id="NPBJ01000021">
    <property type="protein sequence ID" value="PAD99653.1"/>
    <property type="molecule type" value="Genomic_DNA"/>
</dbReference>
<gene>
    <name evidence="3" type="ORF">CHH48_10390</name>
</gene>
<protein>
    <recommendedName>
        <fullName evidence="2">Glycosyltransferase 2-like domain-containing protein</fullName>
    </recommendedName>
</protein>
<dbReference type="PANTHER" id="PTHR22916:SF3">
    <property type="entry name" value="UDP-GLCNAC:BETAGAL BETA-1,3-N-ACETYLGLUCOSAMINYLTRANSFERASE-LIKE PROTEIN 1"/>
    <property type="match status" value="1"/>
</dbReference>
<keyword evidence="4" id="KW-1185">Reference proteome</keyword>
<dbReference type="Gene3D" id="3.90.550.10">
    <property type="entry name" value="Spore Coat Polysaccharide Biosynthesis Protein SpsA, Chain A"/>
    <property type="match status" value="1"/>
</dbReference>
<name>A0ABX4GXP6_9BACI</name>
<comment type="caution">
    <text evidence="3">The sequence shown here is derived from an EMBL/GenBank/DDBJ whole genome shotgun (WGS) entry which is preliminary data.</text>
</comment>
<dbReference type="InterPro" id="IPR001173">
    <property type="entry name" value="Glyco_trans_2-like"/>
</dbReference>
<dbReference type="RefSeq" id="WP_095219413.1">
    <property type="nucleotide sequence ID" value="NZ_NPBJ01000021.1"/>
</dbReference>
<dbReference type="SUPFAM" id="SSF53448">
    <property type="entry name" value="Nucleotide-diphospho-sugar transferases"/>
    <property type="match status" value="1"/>
</dbReference>
<evidence type="ECO:0000313" key="3">
    <source>
        <dbReference type="EMBL" id="PAD99653.1"/>
    </source>
</evidence>
<dbReference type="PANTHER" id="PTHR22916">
    <property type="entry name" value="GLYCOSYLTRANSFERASE"/>
    <property type="match status" value="1"/>
</dbReference>
<accession>A0ABX4GXP6</accession>
<reference evidence="3 4" key="1">
    <citation type="submission" date="2017-07" db="EMBL/GenBank/DDBJ databases">
        <title>Isolation and whole genome analysis of endospore-forming bacteria from heroin.</title>
        <authorList>
            <person name="Kalinowski J."/>
            <person name="Ahrens B."/>
            <person name="Al-Dilaimi A."/>
            <person name="Winkler A."/>
            <person name="Wibberg D."/>
            <person name="Schleenbecker U."/>
            <person name="Ruckert C."/>
            <person name="Wolfel R."/>
            <person name="Grass G."/>
        </authorList>
    </citation>
    <scope>NUCLEOTIDE SEQUENCE [LARGE SCALE GENOMIC DNA]</scope>
    <source>
        <strain evidence="3 4">7517-1</strain>
    </source>
</reference>
<dbReference type="Proteomes" id="UP000216852">
    <property type="component" value="Unassembled WGS sequence"/>
</dbReference>
<evidence type="ECO:0000313" key="4">
    <source>
        <dbReference type="Proteomes" id="UP000216852"/>
    </source>
</evidence>
<dbReference type="Pfam" id="PF00535">
    <property type="entry name" value="Glycos_transf_2"/>
    <property type="match status" value="1"/>
</dbReference>
<dbReference type="CDD" id="cd00761">
    <property type="entry name" value="Glyco_tranf_GTA_type"/>
    <property type="match status" value="1"/>
</dbReference>
<dbReference type="InterPro" id="IPR029044">
    <property type="entry name" value="Nucleotide-diphossugar_trans"/>
</dbReference>